<dbReference type="AlphaFoldDB" id="A0A942V267"/>
<protein>
    <submittedName>
        <fullName evidence="2">Helix-turn-helix transcriptional regulator</fullName>
    </submittedName>
</protein>
<gene>
    <name evidence="2" type="ORF">GOQ27_15035</name>
</gene>
<evidence type="ECO:0000313" key="2">
    <source>
        <dbReference type="EMBL" id="MBS4539787.1"/>
    </source>
</evidence>
<keyword evidence="3" id="KW-1185">Reference proteome</keyword>
<dbReference type="RefSeq" id="WP_203367701.1">
    <property type="nucleotide sequence ID" value="NZ_WSFT01000053.1"/>
</dbReference>
<evidence type="ECO:0000313" key="3">
    <source>
        <dbReference type="Proteomes" id="UP000724672"/>
    </source>
</evidence>
<proteinExistence type="predicted"/>
<dbReference type="InterPro" id="IPR010982">
    <property type="entry name" value="Lambda_DNA-bd_dom_sf"/>
</dbReference>
<evidence type="ECO:0000259" key="1">
    <source>
        <dbReference type="PROSITE" id="PS50943"/>
    </source>
</evidence>
<reference evidence="2" key="1">
    <citation type="submission" date="2019-12" db="EMBL/GenBank/DDBJ databases">
        <title>Clostridiaceae gen. nov. sp. nov., isolated from sediment in Xinjiang, China.</title>
        <authorList>
            <person name="Zhang R."/>
        </authorList>
    </citation>
    <scope>NUCLEOTIDE SEQUENCE</scope>
    <source>
        <strain evidence="2">D2Q-11</strain>
    </source>
</reference>
<dbReference type="GO" id="GO:0003677">
    <property type="term" value="F:DNA binding"/>
    <property type="evidence" value="ECO:0007669"/>
    <property type="project" value="InterPro"/>
</dbReference>
<feature type="domain" description="HTH cro/C1-type" evidence="1">
    <location>
        <begin position="8"/>
        <end position="61"/>
    </location>
</feature>
<dbReference type="SUPFAM" id="SSF47413">
    <property type="entry name" value="lambda repressor-like DNA-binding domains"/>
    <property type="match status" value="1"/>
</dbReference>
<dbReference type="CDD" id="cd00093">
    <property type="entry name" value="HTH_XRE"/>
    <property type="match status" value="1"/>
</dbReference>
<dbReference type="Gene3D" id="1.10.260.40">
    <property type="entry name" value="lambda repressor-like DNA-binding domains"/>
    <property type="match status" value="1"/>
</dbReference>
<dbReference type="InterPro" id="IPR001387">
    <property type="entry name" value="Cro/C1-type_HTH"/>
</dbReference>
<comment type="caution">
    <text evidence="2">The sequence shown here is derived from an EMBL/GenBank/DDBJ whole genome shotgun (WGS) entry which is preliminary data.</text>
</comment>
<organism evidence="2 3">
    <name type="scientific">Anaeromonas frigoriresistens</name>
    <dbReference type="NCBI Taxonomy" id="2683708"/>
    <lineage>
        <taxon>Bacteria</taxon>
        <taxon>Bacillati</taxon>
        <taxon>Bacillota</taxon>
        <taxon>Tissierellia</taxon>
        <taxon>Tissierellales</taxon>
        <taxon>Thermohalobacteraceae</taxon>
        <taxon>Anaeromonas</taxon>
    </lineage>
</organism>
<dbReference type="Proteomes" id="UP000724672">
    <property type="component" value="Unassembled WGS sequence"/>
</dbReference>
<dbReference type="PROSITE" id="PS50943">
    <property type="entry name" value="HTH_CROC1"/>
    <property type="match status" value="1"/>
</dbReference>
<sequence length="68" mass="7790">MKISYKGLRIRMAEKNIRAADIVKNANVSQATMTRINRGESTSLSILYEICKYLDCNIGDIVKFIYDE</sequence>
<accession>A0A942V267</accession>
<dbReference type="Pfam" id="PF13443">
    <property type="entry name" value="HTH_26"/>
    <property type="match status" value="1"/>
</dbReference>
<name>A0A942V267_9FIRM</name>
<dbReference type="EMBL" id="WSFT01000053">
    <property type="protein sequence ID" value="MBS4539787.1"/>
    <property type="molecule type" value="Genomic_DNA"/>
</dbReference>